<dbReference type="RefSeq" id="WP_219003499.1">
    <property type="nucleotide sequence ID" value="NZ_CP079194.1"/>
</dbReference>
<keyword evidence="1" id="KW-0812">Transmembrane</keyword>
<keyword evidence="1" id="KW-1133">Transmembrane helix</keyword>
<dbReference type="PANTHER" id="PTHR34980">
    <property type="entry name" value="INNER MEMBRANE PROTEIN-RELATED-RELATED"/>
    <property type="match status" value="1"/>
</dbReference>
<name>A0A8F6TZ01_9RHOB</name>
<dbReference type="GO" id="GO:0005886">
    <property type="term" value="C:plasma membrane"/>
    <property type="evidence" value="ECO:0007669"/>
    <property type="project" value="TreeGrafter"/>
</dbReference>
<proteinExistence type="predicted"/>
<dbReference type="KEGG" id="gce:KYE46_03545"/>
<reference evidence="2 3" key="1">
    <citation type="submission" date="2021-07" db="EMBL/GenBank/DDBJ databases">
        <title>A novel Jannaschia species isolated from marine dinoflagellate Ceratoperidinium margalefii.</title>
        <authorList>
            <person name="Jiang Y."/>
            <person name="Li Z."/>
        </authorList>
    </citation>
    <scope>NUCLEOTIDE SEQUENCE [LARGE SCALE GENOMIC DNA]</scope>
    <source>
        <strain evidence="2 3">J12C1-MA-4</strain>
    </source>
</reference>
<dbReference type="PANTHER" id="PTHR34980:SF2">
    <property type="entry name" value="INNER MEMBRANE PROTEIN YHAH-RELATED"/>
    <property type="match status" value="1"/>
</dbReference>
<feature type="transmembrane region" description="Helical" evidence="1">
    <location>
        <begin position="12"/>
        <end position="36"/>
    </location>
</feature>
<organism evidence="2 3">
    <name type="scientific">Gymnodinialimonas ceratoperidinii</name>
    <dbReference type="NCBI Taxonomy" id="2856823"/>
    <lineage>
        <taxon>Bacteria</taxon>
        <taxon>Pseudomonadati</taxon>
        <taxon>Pseudomonadota</taxon>
        <taxon>Alphaproteobacteria</taxon>
        <taxon>Rhodobacterales</taxon>
        <taxon>Paracoccaceae</taxon>
        <taxon>Gymnodinialimonas</taxon>
    </lineage>
</organism>
<evidence type="ECO:0000256" key="1">
    <source>
        <dbReference type="SAM" id="Phobius"/>
    </source>
</evidence>
<dbReference type="InterPro" id="IPR008523">
    <property type="entry name" value="DUF805"/>
</dbReference>
<protein>
    <submittedName>
        <fullName evidence="2">DUF805 domain-containing protein</fullName>
    </submittedName>
</protein>
<dbReference type="EMBL" id="CP079194">
    <property type="protein sequence ID" value="QXT40337.1"/>
    <property type="molecule type" value="Genomic_DNA"/>
</dbReference>
<sequence length="180" mass="20421">MLHFSGRARRSEFWWFALWTVLANFAFGAAAGYYAFSNPEIMAEFQQAKTFGAPDAAMVEQLRYYTGYYVAAQLILFWLPGLAVTIRRLHDTDRSGAWYFIQLVPLIGAIWFLVLMCLPGTYGNNRFGDDSAPDRKVPTPSHPAFAGELKGKARAEAESARRAEAKEYYRRHVLPSIQRA</sequence>
<feature type="transmembrane region" description="Helical" evidence="1">
    <location>
        <begin position="98"/>
        <end position="122"/>
    </location>
</feature>
<evidence type="ECO:0000313" key="3">
    <source>
        <dbReference type="Proteomes" id="UP000825009"/>
    </source>
</evidence>
<feature type="transmembrane region" description="Helical" evidence="1">
    <location>
        <begin position="68"/>
        <end position="86"/>
    </location>
</feature>
<dbReference type="Pfam" id="PF05656">
    <property type="entry name" value="DUF805"/>
    <property type="match status" value="1"/>
</dbReference>
<evidence type="ECO:0000313" key="2">
    <source>
        <dbReference type="EMBL" id="QXT40337.1"/>
    </source>
</evidence>
<gene>
    <name evidence="2" type="ORF">KYE46_03545</name>
</gene>
<keyword evidence="3" id="KW-1185">Reference proteome</keyword>
<accession>A0A8F6TZ01</accession>
<dbReference type="AlphaFoldDB" id="A0A8F6TZ01"/>
<keyword evidence="1" id="KW-0472">Membrane</keyword>
<dbReference type="Proteomes" id="UP000825009">
    <property type="component" value="Chromosome"/>
</dbReference>